<accession>A0A7M5WQP0</accession>
<evidence type="ECO:0000313" key="1">
    <source>
        <dbReference type="EnsemblMetazoa" id="CLYHEMP002698.1"/>
    </source>
</evidence>
<dbReference type="EnsemblMetazoa" id="CLYHEMT002698.1">
    <property type="protein sequence ID" value="CLYHEMP002698.1"/>
    <property type="gene ID" value="CLYHEMG002698"/>
</dbReference>
<keyword evidence="2" id="KW-1185">Reference proteome</keyword>
<evidence type="ECO:0000313" key="2">
    <source>
        <dbReference type="Proteomes" id="UP000594262"/>
    </source>
</evidence>
<sequence>MQIQTDLQAAWRTLDEKRLKHLQVFNPSRTIFLCQGCSKATRYKHSHKKSILRFFSMEAENNQHYCTNLIKCLLTSSSSSSVKYLSINLLKKTIPMMMKGNAGAAGLNLQMIRRSKQNT</sequence>
<organism evidence="1 2">
    <name type="scientific">Clytia hemisphaerica</name>
    <dbReference type="NCBI Taxonomy" id="252671"/>
    <lineage>
        <taxon>Eukaryota</taxon>
        <taxon>Metazoa</taxon>
        <taxon>Cnidaria</taxon>
        <taxon>Hydrozoa</taxon>
        <taxon>Hydroidolina</taxon>
        <taxon>Leptothecata</taxon>
        <taxon>Obeliida</taxon>
        <taxon>Clytiidae</taxon>
        <taxon>Clytia</taxon>
    </lineage>
</organism>
<reference evidence="1" key="1">
    <citation type="submission" date="2021-01" db="UniProtKB">
        <authorList>
            <consortium name="EnsemblMetazoa"/>
        </authorList>
    </citation>
    <scope>IDENTIFICATION</scope>
</reference>
<name>A0A7M5WQP0_9CNID</name>
<dbReference type="Proteomes" id="UP000594262">
    <property type="component" value="Unplaced"/>
</dbReference>
<proteinExistence type="predicted"/>
<protein>
    <submittedName>
        <fullName evidence="1">Uncharacterized protein</fullName>
    </submittedName>
</protein>
<dbReference type="AlphaFoldDB" id="A0A7M5WQP0"/>